<dbReference type="Proteomes" id="UP000516305">
    <property type="component" value="Chromosome"/>
</dbReference>
<dbReference type="AlphaFoldDB" id="A0A7H0VFP7"/>
<dbReference type="KEGG" id="chyd:H4K34_01510"/>
<evidence type="ECO:0008006" key="3">
    <source>
        <dbReference type="Google" id="ProtNLM"/>
    </source>
</evidence>
<reference evidence="1 2" key="1">
    <citation type="submission" date="2020-08" db="EMBL/GenBank/DDBJ databases">
        <title>Croceimicrobium hydrocarbonivorans gen. nov., sp. nov., a novel marine bacterium isolated from a bacterial consortium that degrades polyethylene terephthalate.</title>
        <authorList>
            <person name="Liu R."/>
        </authorList>
    </citation>
    <scope>NUCLEOTIDE SEQUENCE [LARGE SCALE GENOMIC DNA]</scope>
    <source>
        <strain evidence="1 2">A20-9</strain>
    </source>
</reference>
<proteinExistence type="predicted"/>
<protein>
    <recommendedName>
        <fullName evidence="3">Lipocalin-like domain-containing protein</fullName>
    </recommendedName>
</protein>
<gene>
    <name evidence="1" type="ORF">H4K34_01510</name>
</gene>
<organism evidence="1 2">
    <name type="scientific">Croceimicrobium hydrocarbonivorans</name>
    <dbReference type="NCBI Taxonomy" id="2761580"/>
    <lineage>
        <taxon>Bacteria</taxon>
        <taxon>Pseudomonadati</taxon>
        <taxon>Bacteroidota</taxon>
        <taxon>Flavobacteriia</taxon>
        <taxon>Flavobacteriales</taxon>
        <taxon>Owenweeksiaceae</taxon>
        <taxon>Croceimicrobium</taxon>
    </lineage>
</organism>
<evidence type="ECO:0000313" key="2">
    <source>
        <dbReference type="Proteomes" id="UP000516305"/>
    </source>
</evidence>
<name>A0A7H0VFP7_9FLAO</name>
<accession>A0A7H0VFP7</accession>
<keyword evidence="2" id="KW-1185">Reference proteome</keyword>
<dbReference type="EMBL" id="CP060139">
    <property type="protein sequence ID" value="QNR24545.1"/>
    <property type="molecule type" value="Genomic_DNA"/>
</dbReference>
<dbReference type="PROSITE" id="PS51257">
    <property type="entry name" value="PROKAR_LIPOPROTEIN"/>
    <property type="match status" value="1"/>
</dbReference>
<sequence>MRRTLFLNLFVIALLFTSCEGSEVYRGKWKALNAEGLKSEIEFTADKMTIHNEDGDLGSWEYSQNSVHLENGKKEYGIQLDNGLAYRILFPISDNQERGVVTDQNGQIIFIIGRSKYYSYEEVFGLN</sequence>
<dbReference type="RefSeq" id="WP_210759071.1">
    <property type="nucleotide sequence ID" value="NZ_CP060139.1"/>
</dbReference>
<evidence type="ECO:0000313" key="1">
    <source>
        <dbReference type="EMBL" id="QNR24545.1"/>
    </source>
</evidence>